<dbReference type="GO" id="GO:0008270">
    <property type="term" value="F:zinc ion binding"/>
    <property type="evidence" value="ECO:0007669"/>
    <property type="project" value="UniProtKB-KW"/>
</dbReference>
<dbReference type="PROSITE" id="PS00028">
    <property type="entry name" value="ZINC_FINGER_C2H2_1"/>
    <property type="match status" value="5"/>
</dbReference>
<dbReference type="PANTHER" id="PTHR14003">
    <property type="entry name" value="TRANSCRIPTIONAL REPRESSOR PROTEIN YY"/>
    <property type="match status" value="1"/>
</dbReference>
<dbReference type="InParanoid" id="A0A1Y2B9N5"/>
<dbReference type="EMBL" id="MCFC01000014">
    <property type="protein sequence ID" value="ORY31581.1"/>
    <property type="molecule type" value="Genomic_DNA"/>
</dbReference>
<gene>
    <name evidence="10" type="ORF">BCR39DRAFT_493567</name>
</gene>
<sequence>MLAVQQRDTDVFQSQYLDPSLLSPPPSSATSISLPTTVPLKRKTRPISSNAEAGPSRPPPPPCRTERRFTCDYPGCDKAYFKPSRLAEHQLTHSGERPHQCPHCAQCYLRASHLHAHLRTHLSQDDKQFTCSRPGCDKKFWTATHLKRHDQTHDQAPVYSCKHCEESFTKVHLLRDHVVLAHMPAGTKPYMCTNEGCDSSFSLKSHLKTHMKTHDGKLPYKL</sequence>
<keyword evidence="6" id="KW-0539">Nucleus</keyword>
<dbReference type="Proteomes" id="UP000193986">
    <property type="component" value="Unassembled WGS sequence"/>
</dbReference>
<keyword evidence="11" id="KW-1185">Reference proteome</keyword>
<evidence type="ECO:0000256" key="5">
    <source>
        <dbReference type="ARBA" id="ARBA00022833"/>
    </source>
</evidence>
<proteinExistence type="predicted"/>
<evidence type="ECO:0000256" key="6">
    <source>
        <dbReference type="ARBA" id="ARBA00023242"/>
    </source>
</evidence>
<dbReference type="GO" id="GO:0005667">
    <property type="term" value="C:transcription regulator complex"/>
    <property type="evidence" value="ECO:0007669"/>
    <property type="project" value="TreeGrafter"/>
</dbReference>
<evidence type="ECO:0000256" key="4">
    <source>
        <dbReference type="ARBA" id="ARBA00022771"/>
    </source>
</evidence>
<evidence type="ECO:0000256" key="1">
    <source>
        <dbReference type="ARBA" id="ARBA00004123"/>
    </source>
</evidence>
<keyword evidence="2" id="KW-0479">Metal-binding</keyword>
<feature type="domain" description="C2H2-type" evidence="9">
    <location>
        <begin position="99"/>
        <end position="126"/>
    </location>
</feature>
<feature type="domain" description="C2H2-type" evidence="9">
    <location>
        <begin position="159"/>
        <end position="189"/>
    </location>
</feature>
<dbReference type="GO" id="GO:0000785">
    <property type="term" value="C:chromatin"/>
    <property type="evidence" value="ECO:0007669"/>
    <property type="project" value="TreeGrafter"/>
</dbReference>
<dbReference type="PANTHER" id="PTHR14003:SF19">
    <property type="entry name" value="YY2 TRANSCRIPTION FACTOR"/>
    <property type="match status" value="1"/>
</dbReference>
<evidence type="ECO:0000313" key="11">
    <source>
        <dbReference type="Proteomes" id="UP000193986"/>
    </source>
</evidence>
<evidence type="ECO:0000256" key="2">
    <source>
        <dbReference type="ARBA" id="ARBA00022723"/>
    </source>
</evidence>
<comment type="caution">
    <text evidence="10">The sequence shown here is derived from an EMBL/GenBank/DDBJ whole genome shotgun (WGS) entry which is preliminary data.</text>
</comment>
<dbReference type="Pfam" id="PF00096">
    <property type="entry name" value="zf-C2H2"/>
    <property type="match status" value="2"/>
</dbReference>
<feature type="region of interest" description="Disordered" evidence="8">
    <location>
        <begin position="1"/>
        <end position="66"/>
    </location>
</feature>
<keyword evidence="3" id="KW-0677">Repeat</keyword>
<dbReference type="GO" id="GO:0031519">
    <property type="term" value="C:PcG protein complex"/>
    <property type="evidence" value="ECO:0007669"/>
    <property type="project" value="TreeGrafter"/>
</dbReference>
<keyword evidence="4 7" id="KW-0863">Zinc-finger</keyword>
<feature type="compositionally biased region" description="Low complexity" evidence="8">
    <location>
        <begin position="28"/>
        <end position="37"/>
    </location>
</feature>
<dbReference type="InterPro" id="IPR036236">
    <property type="entry name" value="Znf_C2H2_sf"/>
</dbReference>
<reference evidence="10 11" key="1">
    <citation type="submission" date="2016-07" db="EMBL/GenBank/DDBJ databases">
        <title>Pervasive Adenine N6-methylation of Active Genes in Fungi.</title>
        <authorList>
            <consortium name="DOE Joint Genome Institute"/>
            <person name="Mondo S.J."/>
            <person name="Dannebaum R.O."/>
            <person name="Kuo R.C."/>
            <person name="Labutti K."/>
            <person name="Haridas S."/>
            <person name="Kuo A."/>
            <person name="Salamov A."/>
            <person name="Ahrendt S.R."/>
            <person name="Lipzen A."/>
            <person name="Sullivan W."/>
            <person name="Andreopoulos W.B."/>
            <person name="Clum A."/>
            <person name="Lindquist E."/>
            <person name="Daum C."/>
            <person name="Ramamoorthy G.K."/>
            <person name="Gryganskyi A."/>
            <person name="Culley D."/>
            <person name="Magnuson J.K."/>
            <person name="James T.Y."/>
            <person name="O'Malley M.A."/>
            <person name="Stajich J.E."/>
            <person name="Spatafora J.W."/>
            <person name="Visel A."/>
            <person name="Grigoriev I.V."/>
        </authorList>
    </citation>
    <scope>NUCLEOTIDE SEQUENCE [LARGE SCALE GENOMIC DNA]</scope>
    <source>
        <strain evidence="10 11">68-887.2</strain>
    </source>
</reference>
<dbReference type="InterPro" id="IPR013087">
    <property type="entry name" value="Znf_C2H2_type"/>
</dbReference>
<dbReference type="PROSITE" id="PS50157">
    <property type="entry name" value="ZINC_FINGER_C2H2_2"/>
    <property type="match status" value="5"/>
</dbReference>
<keyword evidence="5" id="KW-0862">Zinc</keyword>
<evidence type="ECO:0000313" key="10">
    <source>
        <dbReference type="EMBL" id="ORY31581.1"/>
    </source>
</evidence>
<dbReference type="GO" id="GO:0000981">
    <property type="term" value="F:DNA-binding transcription factor activity, RNA polymerase II-specific"/>
    <property type="evidence" value="ECO:0007669"/>
    <property type="project" value="UniProtKB-ARBA"/>
</dbReference>
<evidence type="ECO:0000256" key="7">
    <source>
        <dbReference type="PROSITE-ProRule" id="PRU00042"/>
    </source>
</evidence>
<dbReference type="AlphaFoldDB" id="A0A1Y2B9N5"/>
<accession>A0A1Y2B9N5</accession>
<evidence type="ECO:0000259" key="9">
    <source>
        <dbReference type="PROSITE" id="PS50157"/>
    </source>
</evidence>
<dbReference type="SUPFAM" id="SSF57667">
    <property type="entry name" value="beta-beta-alpha zinc fingers"/>
    <property type="match status" value="3"/>
</dbReference>
<evidence type="ECO:0000256" key="8">
    <source>
        <dbReference type="SAM" id="MobiDB-lite"/>
    </source>
</evidence>
<comment type="subcellular location">
    <subcellularLocation>
        <location evidence="1">Nucleus</location>
    </subcellularLocation>
</comment>
<name>A0A1Y2B9N5_9TREE</name>
<dbReference type="SMART" id="SM00355">
    <property type="entry name" value="ZnF_C2H2"/>
    <property type="match status" value="5"/>
</dbReference>
<dbReference type="FunFam" id="3.30.160.60:FF:000446">
    <property type="entry name" value="Zinc finger protein"/>
    <property type="match status" value="1"/>
</dbReference>
<organism evidence="10 11">
    <name type="scientific">Naematelia encephala</name>
    <dbReference type="NCBI Taxonomy" id="71784"/>
    <lineage>
        <taxon>Eukaryota</taxon>
        <taxon>Fungi</taxon>
        <taxon>Dikarya</taxon>
        <taxon>Basidiomycota</taxon>
        <taxon>Agaricomycotina</taxon>
        <taxon>Tremellomycetes</taxon>
        <taxon>Tremellales</taxon>
        <taxon>Naemateliaceae</taxon>
        <taxon>Naematelia</taxon>
    </lineage>
</organism>
<protein>
    <recommendedName>
        <fullName evidence="9">C2H2-type domain-containing protein</fullName>
    </recommendedName>
</protein>
<dbReference type="FunFam" id="3.30.160.60:FF:000125">
    <property type="entry name" value="Putative zinc finger protein 143"/>
    <property type="match status" value="1"/>
</dbReference>
<feature type="domain" description="C2H2-type" evidence="9">
    <location>
        <begin position="69"/>
        <end position="98"/>
    </location>
</feature>
<dbReference type="FunFam" id="3.30.160.60:FF:001102">
    <property type="entry name" value="Transcription factor IIIA"/>
    <property type="match status" value="1"/>
</dbReference>
<dbReference type="STRING" id="71784.A0A1Y2B9N5"/>
<dbReference type="GO" id="GO:0000978">
    <property type="term" value="F:RNA polymerase II cis-regulatory region sequence-specific DNA binding"/>
    <property type="evidence" value="ECO:0007669"/>
    <property type="project" value="TreeGrafter"/>
</dbReference>
<evidence type="ECO:0000256" key="3">
    <source>
        <dbReference type="ARBA" id="ARBA00022737"/>
    </source>
</evidence>
<dbReference type="Gene3D" id="3.30.160.60">
    <property type="entry name" value="Classic Zinc Finger"/>
    <property type="match status" value="4"/>
</dbReference>
<dbReference type="OrthoDB" id="427030at2759"/>
<feature type="domain" description="C2H2-type" evidence="9">
    <location>
        <begin position="190"/>
        <end position="219"/>
    </location>
</feature>
<feature type="domain" description="C2H2-type" evidence="9">
    <location>
        <begin position="129"/>
        <end position="153"/>
    </location>
</feature>